<dbReference type="RefSeq" id="WP_135484755.1">
    <property type="nucleotide sequence ID" value="NZ_SRMF01000012.1"/>
</dbReference>
<evidence type="ECO:0000256" key="3">
    <source>
        <dbReference type="ARBA" id="ARBA00022670"/>
    </source>
</evidence>
<gene>
    <name evidence="12" type="ORF">E4656_18275</name>
</gene>
<dbReference type="Proteomes" id="UP000297475">
    <property type="component" value="Unassembled WGS sequence"/>
</dbReference>
<dbReference type="InterPro" id="IPR007863">
    <property type="entry name" value="Peptidase_M16_C"/>
</dbReference>
<comment type="caution">
    <text evidence="12">The sequence shown here is derived from an EMBL/GenBank/DDBJ whole genome shotgun (WGS) entry which is preliminary data.</text>
</comment>
<dbReference type="OrthoDB" id="9811314at2"/>
<evidence type="ECO:0000256" key="2">
    <source>
        <dbReference type="ARBA" id="ARBA00007261"/>
    </source>
</evidence>
<keyword evidence="7" id="KW-0482">Metalloprotease</keyword>
<evidence type="ECO:0000259" key="10">
    <source>
        <dbReference type="Pfam" id="PF00675"/>
    </source>
</evidence>
<dbReference type="EMBL" id="SRMF01000012">
    <property type="protein sequence ID" value="TGG90667.1"/>
    <property type="molecule type" value="Genomic_DNA"/>
</dbReference>
<organism evidence="12 13">
    <name type="scientific">Natronospirillum operosum</name>
    <dbReference type="NCBI Taxonomy" id="2759953"/>
    <lineage>
        <taxon>Bacteria</taxon>
        <taxon>Pseudomonadati</taxon>
        <taxon>Pseudomonadota</taxon>
        <taxon>Gammaproteobacteria</taxon>
        <taxon>Oceanospirillales</taxon>
        <taxon>Natronospirillaceae</taxon>
        <taxon>Natronospirillum</taxon>
    </lineage>
</organism>
<evidence type="ECO:0000256" key="6">
    <source>
        <dbReference type="ARBA" id="ARBA00022833"/>
    </source>
</evidence>
<dbReference type="InterPro" id="IPR011765">
    <property type="entry name" value="Pept_M16_N"/>
</dbReference>
<name>A0A4Z0WAZ1_9GAMM</name>
<feature type="domain" description="Peptidase M16 C-terminal" evidence="11">
    <location>
        <begin position="206"/>
        <end position="260"/>
    </location>
</feature>
<evidence type="ECO:0000313" key="13">
    <source>
        <dbReference type="Proteomes" id="UP000297475"/>
    </source>
</evidence>
<dbReference type="GO" id="GO:0004222">
    <property type="term" value="F:metalloendopeptidase activity"/>
    <property type="evidence" value="ECO:0007669"/>
    <property type="project" value="InterPro"/>
</dbReference>
<keyword evidence="5" id="KW-0378">Hydrolase</keyword>
<comment type="similarity">
    <text evidence="2 8">Belongs to the peptidase M16 family.</text>
</comment>
<keyword evidence="4" id="KW-0479">Metal-binding</keyword>
<feature type="domain" description="Peptidase M16 N-terminal" evidence="10">
    <location>
        <begin position="50"/>
        <end position="187"/>
    </location>
</feature>
<proteinExistence type="inferred from homology"/>
<dbReference type="GO" id="GO:0006508">
    <property type="term" value="P:proteolysis"/>
    <property type="evidence" value="ECO:0007669"/>
    <property type="project" value="UniProtKB-KW"/>
</dbReference>
<keyword evidence="13" id="KW-1185">Reference proteome</keyword>
<keyword evidence="6" id="KW-0862">Zinc</keyword>
<evidence type="ECO:0000256" key="7">
    <source>
        <dbReference type="ARBA" id="ARBA00023049"/>
    </source>
</evidence>
<dbReference type="AlphaFoldDB" id="A0A4Z0WAZ1"/>
<feature type="chain" id="PRO_5021339723" evidence="9">
    <location>
        <begin position="28"/>
        <end position="922"/>
    </location>
</feature>
<dbReference type="InterPro" id="IPR050626">
    <property type="entry name" value="Peptidase_M16"/>
</dbReference>
<reference evidence="12 13" key="1">
    <citation type="submission" date="2019-04" db="EMBL/GenBank/DDBJ databases">
        <title>Natronospirillum operosus gen. nov., sp. nov., a haloalkaliphilic satellite isolated from decaying biomass of laboratory culture of cyanobacterium Geitlerinema sp. and proposal of Natronospirillaceae fam. nov. and Saccharospirillaceae fam. nov.</title>
        <authorList>
            <person name="Kevbrin V."/>
            <person name="Boltyanskaya Y."/>
            <person name="Koziaeva V."/>
            <person name="Grouzdev D.S."/>
            <person name="Park M."/>
            <person name="Cho J."/>
        </authorList>
    </citation>
    <scope>NUCLEOTIDE SEQUENCE [LARGE SCALE GENOMIC DNA]</scope>
    <source>
        <strain evidence="12 13">G-116</strain>
    </source>
</reference>
<dbReference type="PROSITE" id="PS00143">
    <property type="entry name" value="INSULINASE"/>
    <property type="match status" value="1"/>
</dbReference>
<evidence type="ECO:0000313" key="12">
    <source>
        <dbReference type="EMBL" id="TGG90667.1"/>
    </source>
</evidence>
<dbReference type="Pfam" id="PF00675">
    <property type="entry name" value="Peptidase_M16"/>
    <property type="match status" value="1"/>
</dbReference>
<dbReference type="SUPFAM" id="SSF63411">
    <property type="entry name" value="LuxS/MPP-like metallohydrolase"/>
    <property type="match status" value="4"/>
</dbReference>
<feature type="domain" description="Peptidase M16 C-terminal" evidence="11">
    <location>
        <begin position="680"/>
        <end position="855"/>
    </location>
</feature>
<dbReference type="PANTHER" id="PTHR43690:SF17">
    <property type="entry name" value="PROTEIN YHJJ"/>
    <property type="match status" value="1"/>
</dbReference>
<evidence type="ECO:0000259" key="11">
    <source>
        <dbReference type="Pfam" id="PF05193"/>
    </source>
</evidence>
<evidence type="ECO:0000256" key="1">
    <source>
        <dbReference type="ARBA" id="ARBA00001947"/>
    </source>
</evidence>
<dbReference type="InterPro" id="IPR001431">
    <property type="entry name" value="Pept_M16_Zn_BS"/>
</dbReference>
<keyword evidence="3" id="KW-0645">Protease</keyword>
<feature type="signal peptide" evidence="9">
    <location>
        <begin position="1"/>
        <end position="27"/>
    </location>
</feature>
<sequence>MLTDLSATLFRVGCALLLAFIAGCSSTPDTPYTLYQNEHQPTVIIWENSNSHSNNEATLQLVVQAGSLQERDDQLGYAHFVEHMIFRGTENYPRAEMRERLRELNVDIGHHSNAYVTFDHTAYWLDLNSIEPERLETGIEMLSEWAYRVSFDPDDVESERAVVLEEWRLTEPEAERASQQVFADFYAGSRHQERHPIGTEDSIRKATPEGLREFYDTWYRPDNMAVIVTGDVDRDQVKALVDQHFPPQPVAADAPVPQQWDINPGAMDPRPAFTDPYITDGFADMRFFQEAPMPTTAQEVVDRVQEELALDVLIDRLDRRVTETRGSVAWFNWYREFSSPNVRVLDLEVSLTEDDFELGLGLLEEERQRLLAEGIRQRELDDWRRRRLEQERSEQDSAGHLAGIALDHYLYGWPMLSQAQWVALLEEAAPTWTTESVTAALAEAMSVEPQVRIIHPYRMTPPATETIDGWLASAAWVPDETDRLGNGAEQVADWTLDPAYAGSIVRERDLEHEVTEWTLSNGMTVWYRHAAANPGEVSFQLVGLGGFNRLPEAEVVTGRLTVEAMTASGLRNLDGPELRQWLQRESITLDLGMDFFDRFAYGNAPAERLGLALNLLHIGLTEGRVDPDTAEHQRAQGLSYLQQLDNHPHRPWMDLLHEQLHRQEPAQRMLTPAEVEGASTEAMRAFYDRHIAGAQNYTLAIAGDVDRDTVRQHVLAAVATLPPTEAPLGATRQLPVPTESGQWHVAGSGERHASILLRYAIPKAEHADLDRTAMLYMEHWLDEVLMDEIRTASGLAYSVQGDTEGYSRYHDDYVLWVHLGTDPERVEEAIERVEATLARAATVDLAQERVDRWQQRMENDRRRQRGSADWTVGRLAYAQLFERAPTVGLDGRYANVEAAVLPELLSLFLNDSAVRSEFVWLP</sequence>
<dbReference type="PANTHER" id="PTHR43690">
    <property type="entry name" value="NARDILYSIN"/>
    <property type="match status" value="1"/>
</dbReference>
<dbReference type="Pfam" id="PF05193">
    <property type="entry name" value="Peptidase_M16_C"/>
    <property type="match status" value="2"/>
</dbReference>
<evidence type="ECO:0000256" key="9">
    <source>
        <dbReference type="SAM" id="SignalP"/>
    </source>
</evidence>
<accession>A0A4Z0WAZ1</accession>
<dbReference type="GO" id="GO:0046872">
    <property type="term" value="F:metal ion binding"/>
    <property type="evidence" value="ECO:0007669"/>
    <property type="project" value="UniProtKB-KW"/>
</dbReference>
<evidence type="ECO:0000256" key="5">
    <source>
        <dbReference type="ARBA" id="ARBA00022801"/>
    </source>
</evidence>
<dbReference type="InterPro" id="IPR011249">
    <property type="entry name" value="Metalloenz_LuxS/M16"/>
</dbReference>
<protein>
    <submittedName>
        <fullName evidence="12">Insulinase family protein</fullName>
    </submittedName>
</protein>
<evidence type="ECO:0000256" key="4">
    <source>
        <dbReference type="ARBA" id="ARBA00022723"/>
    </source>
</evidence>
<dbReference type="Gene3D" id="3.30.830.10">
    <property type="entry name" value="Metalloenzyme, LuxS/M16 peptidase-like"/>
    <property type="match status" value="4"/>
</dbReference>
<keyword evidence="9" id="KW-0732">Signal</keyword>
<evidence type="ECO:0000256" key="8">
    <source>
        <dbReference type="RuleBase" id="RU004447"/>
    </source>
</evidence>
<comment type="cofactor">
    <cofactor evidence="1">
        <name>Zn(2+)</name>
        <dbReference type="ChEBI" id="CHEBI:29105"/>
    </cofactor>
</comment>